<proteinExistence type="predicted"/>
<accession>A0A6J5PXG0</accession>
<evidence type="ECO:0000313" key="1">
    <source>
        <dbReference type="EMBL" id="CAB4176599.1"/>
    </source>
</evidence>
<evidence type="ECO:0000313" key="2">
    <source>
        <dbReference type="EMBL" id="CAB4210858.1"/>
    </source>
</evidence>
<name>A0A6J5PXG0_9CAUD</name>
<dbReference type="EMBL" id="LR797367">
    <property type="protein sequence ID" value="CAB4210858.1"/>
    <property type="molecule type" value="Genomic_DNA"/>
</dbReference>
<evidence type="ECO:0000313" key="3">
    <source>
        <dbReference type="EMBL" id="CAB4223346.1"/>
    </source>
</evidence>
<reference evidence="1" key="1">
    <citation type="submission" date="2020-05" db="EMBL/GenBank/DDBJ databases">
        <authorList>
            <person name="Chiriac C."/>
            <person name="Salcher M."/>
            <person name="Ghai R."/>
            <person name="Kavagutti S V."/>
        </authorList>
    </citation>
    <scope>NUCLEOTIDE SEQUENCE</scope>
</reference>
<dbReference type="PROSITE" id="PS51257">
    <property type="entry name" value="PROKAR_LIPOPROTEIN"/>
    <property type="match status" value="1"/>
</dbReference>
<dbReference type="EMBL" id="LR796943">
    <property type="protein sequence ID" value="CAB4176599.1"/>
    <property type="molecule type" value="Genomic_DNA"/>
</dbReference>
<protein>
    <submittedName>
        <fullName evidence="1">Uncharacterized protein</fullName>
    </submittedName>
</protein>
<organism evidence="1">
    <name type="scientific">uncultured Caudovirales phage</name>
    <dbReference type="NCBI Taxonomy" id="2100421"/>
    <lineage>
        <taxon>Viruses</taxon>
        <taxon>Duplodnaviria</taxon>
        <taxon>Heunggongvirae</taxon>
        <taxon>Uroviricota</taxon>
        <taxon>Caudoviricetes</taxon>
        <taxon>Peduoviridae</taxon>
        <taxon>Maltschvirus</taxon>
        <taxon>Maltschvirus maltsch</taxon>
    </lineage>
</organism>
<dbReference type="EMBL" id="LR797536">
    <property type="protein sequence ID" value="CAB4223346.1"/>
    <property type="molecule type" value="Genomic_DNA"/>
</dbReference>
<sequence length="101" mass="11156">MKLILVVLLLAVSACATEKRFDQGMQSYIGQPIENVVAKVGPPHRTFTNADGSRVLTWEDKRQVDLGPPYGSSFHECILTLFVSKDGLISSYTRRGNICKA</sequence>
<gene>
    <name evidence="2" type="ORF">UFOVP1425_47</name>
    <name evidence="3" type="ORF">UFOVP1672_25</name>
    <name evidence="1" type="ORF">UFOVP988_47</name>
</gene>